<dbReference type="Proteomes" id="UP000238916">
    <property type="component" value="Unassembled WGS sequence"/>
</dbReference>
<dbReference type="EMBL" id="OMOF01000793">
    <property type="protein sequence ID" value="SPF55284.1"/>
    <property type="molecule type" value="Genomic_DNA"/>
</dbReference>
<evidence type="ECO:0000256" key="1">
    <source>
        <dbReference type="SAM" id="Phobius"/>
    </source>
</evidence>
<proteinExistence type="predicted"/>
<accession>A0A2U3LTW2</accession>
<reference evidence="3" key="1">
    <citation type="submission" date="2018-02" db="EMBL/GenBank/DDBJ databases">
        <authorList>
            <person name="Hausmann B."/>
        </authorList>
    </citation>
    <scope>NUCLEOTIDE SEQUENCE [LARGE SCALE GENOMIC DNA]</scope>
    <source>
        <strain evidence="3">Peat soil MAG SbF1</strain>
    </source>
</reference>
<feature type="transmembrane region" description="Helical" evidence="1">
    <location>
        <begin position="27"/>
        <end position="51"/>
    </location>
</feature>
<keyword evidence="1" id="KW-0472">Membrane</keyword>
<evidence type="ECO:0000313" key="2">
    <source>
        <dbReference type="EMBL" id="SPF55284.1"/>
    </source>
</evidence>
<keyword evidence="1" id="KW-0812">Transmembrane</keyword>
<sequence>MLYHLFIRTMNFLNLSFGYEGAIRVKILSVLIAGAIIETFVSVWMTVDFFLNVRINPLLKPKAVLIAPTEDNPRYTTNPKNTKEAVEVFIRYQLIRIFHKSDIAIGNLRLILLAYALLIFLLLFFAILLSWWVYLPPTVIF</sequence>
<organism evidence="2 3">
    <name type="scientific">Candidatus Desulfosporosinus infrequens</name>
    <dbReference type="NCBI Taxonomy" id="2043169"/>
    <lineage>
        <taxon>Bacteria</taxon>
        <taxon>Bacillati</taxon>
        <taxon>Bacillota</taxon>
        <taxon>Clostridia</taxon>
        <taxon>Eubacteriales</taxon>
        <taxon>Desulfitobacteriaceae</taxon>
        <taxon>Desulfosporosinus</taxon>
    </lineage>
</organism>
<protein>
    <submittedName>
        <fullName evidence="2">Uncharacterized protein</fullName>
    </submittedName>
</protein>
<gene>
    <name evidence="2" type="ORF">SBF1_8120002</name>
</gene>
<keyword evidence="1" id="KW-1133">Transmembrane helix</keyword>
<name>A0A2U3LTW2_9FIRM</name>
<dbReference type="AlphaFoldDB" id="A0A2U3LTW2"/>
<feature type="transmembrane region" description="Helical" evidence="1">
    <location>
        <begin position="110"/>
        <end position="134"/>
    </location>
</feature>
<evidence type="ECO:0000313" key="3">
    <source>
        <dbReference type="Proteomes" id="UP000238916"/>
    </source>
</evidence>